<feature type="non-terminal residue" evidence="1">
    <location>
        <position position="1"/>
    </location>
</feature>
<dbReference type="AlphaFoldDB" id="K6V1T8"/>
<organism evidence="1 2">
    <name type="scientific">Gordonia rhizosphera NBRC 16068</name>
    <dbReference type="NCBI Taxonomy" id="1108045"/>
    <lineage>
        <taxon>Bacteria</taxon>
        <taxon>Bacillati</taxon>
        <taxon>Actinomycetota</taxon>
        <taxon>Actinomycetes</taxon>
        <taxon>Mycobacteriales</taxon>
        <taxon>Gordoniaceae</taxon>
        <taxon>Gordonia</taxon>
    </lineage>
</organism>
<keyword evidence="2" id="KW-1185">Reference proteome</keyword>
<gene>
    <name evidence="1" type="ORF">GORHZ_074_00010</name>
</gene>
<dbReference type="EMBL" id="BAHC01000074">
    <property type="protein sequence ID" value="GAB89893.1"/>
    <property type="molecule type" value="Genomic_DNA"/>
</dbReference>
<sequence length="57" mass="6498">PHVRFGNAQRGYVLNRVGTDRWEAEFRVADSIGSPSDTLHRRALVTIPDRRPEINVV</sequence>
<comment type="caution">
    <text evidence="1">The sequence shown here is derived from an EMBL/GenBank/DDBJ whole genome shotgun (WGS) entry which is preliminary data.</text>
</comment>
<name>K6V1T8_9ACTN</name>
<evidence type="ECO:0000313" key="1">
    <source>
        <dbReference type="EMBL" id="GAB89893.1"/>
    </source>
</evidence>
<evidence type="ECO:0000313" key="2">
    <source>
        <dbReference type="Proteomes" id="UP000008363"/>
    </source>
</evidence>
<dbReference type="STRING" id="1108045.GORHZ_074_00010"/>
<protein>
    <submittedName>
        <fullName evidence="1">Putative phosphodiesterase/alkaline phosphatase</fullName>
    </submittedName>
</protein>
<proteinExistence type="predicted"/>
<accession>K6V1T8</accession>
<dbReference type="Proteomes" id="UP000008363">
    <property type="component" value="Unassembled WGS sequence"/>
</dbReference>
<reference evidence="1 2" key="1">
    <citation type="submission" date="2012-08" db="EMBL/GenBank/DDBJ databases">
        <title>Whole genome shotgun sequence of Gordonia rhizosphera NBRC 16068.</title>
        <authorList>
            <person name="Takarada H."/>
            <person name="Isaki S."/>
            <person name="Hosoyama A."/>
            <person name="Tsuchikane K."/>
            <person name="Katsumata H."/>
            <person name="Baba S."/>
            <person name="Ohji S."/>
            <person name="Yamazaki S."/>
            <person name="Fujita N."/>
        </authorList>
    </citation>
    <scope>NUCLEOTIDE SEQUENCE [LARGE SCALE GENOMIC DNA]</scope>
    <source>
        <strain evidence="1 2">NBRC 16068</strain>
    </source>
</reference>
<dbReference type="eggNOG" id="COG3540">
    <property type="taxonomic scope" value="Bacteria"/>
</dbReference>